<dbReference type="SUPFAM" id="SSF52058">
    <property type="entry name" value="L domain-like"/>
    <property type="match status" value="1"/>
</dbReference>
<dbReference type="Gene3D" id="3.80.10.10">
    <property type="entry name" value="Ribonuclease Inhibitor"/>
    <property type="match status" value="1"/>
</dbReference>
<dbReference type="Proteomes" id="UP000695022">
    <property type="component" value="Unplaced"/>
</dbReference>
<evidence type="ECO:0000256" key="2">
    <source>
        <dbReference type="ARBA" id="ARBA00022737"/>
    </source>
</evidence>
<evidence type="ECO:0000259" key="3">
    <source>
        <dbReference type="Pfam" id="PF23598"/>
    </source>
</evidence>
<dbReference type="InterPro" id="IPR055414">
    <property type="entry name" value="LRR_R13L4/SHOC2-like"/>
</dbReference>
<protein>
    <submittedName>
        <fullName evidence="5">Leucine-rich repeat-containing protein 57-like</fullName>
    </submittedName>
</protein>
<dbReference type="Pfam" id="PF23598">
    <property type="entry name" value="LRR_14"/>
    <property type="match status" value="1"/>
</dbReference>
<dbReference type="InterPro" id="IPR003591">
    <property type="entry name" value="Leu-rich_rpt_typical-subtyp"/>
</dbReference>
<keyword evidence="2" id="KW-0677">Repeat</keyword>
<dbReference type="InterPro" id="IPR050216">
    <property type="entry name" value="LRR_domain-containing"/>
</dbReference>
<dbReference type="PANTHER" id="PTHR48051">
    <property type="match status" value="1"/>
</dbReference>
<name>A0ABM1DVN2_PRICU</name>
<dbReference type="InterPro" id="IPR032675">
    <property type="entry name" value="LRR_dom_sf"/>
</dbReference>
<dbReference type="PROSITE" id="PS51450">
    <property type="entry name" value="LRR"/>
    <property type="match status" value="1"/>
</dbReference>
<dbReference type="GeneID" id="106806539"/>
<reference evidence="5" key="1">
    <citation type="submission" date="2025-08" db="UniProtKB">
        <authorList>
            <consortium name="RefSeq"/>
        </authorList>
    </citation>
    <scope>IDENTIFICATION</scope>
</reference>
<dbReference type="InterPro" id="IPR001611">
    <property type="entry name" value="Leu-rich_rpt"/>
</dbReference>
<feature type="domain" description="Disease resistance R13L4/SHOC-2-like LRR" evidence="3">
    <location>
        <begin position="40"/>
        <end position="136"/>
    </location>
</feature>
<dbReference type="RefSeq" id="XP_014664003.1">
    <property type="nucleotide sequence ID" value="XM_014808517.1"/>
</dbReference>
<evidence type="ECO:0000313" key="5">
    <source>
        <dbReference type="RefSeq" id="XP_014664003.1"/>
    </source>
</evidence>
<keyword evidence="4" id="KW-1185">Reference proteome</keyword>
<keyword evidence="1" id="KW-0433">Leucine-rich repeat</keyword>
<evidence type="ECO:0000256" key="1">
    <source>
        <dbReference type="ARBA" id="ARBA00022614"/>
    </source>
</evidence>
<accession>A0ABM1DVN2</accession>
<organism evidence="4 5">
    <name type="scientific">Priapulus caudatus</name>
    <name type="common">Priapulid worm</name>
    <dbReference type="NCBI Taxonomy" id="37621"/>
    <lineage>
        <taxon>Eukaryota</taxon>
        <taxon>Metazoa</taxon>
        <taxon>Ecdysozoa</taxon>
        <taxon>Scalidophora</taxon>
        <taxon>Priapulida</taxon>
        <taxon>Priapulimorpha</taxon>
        <taxon>Priapulimorphida</taxon>
        <taxon>Priapulidae</taxon>
        <taxon>Priapulus</taxon>
    </lineage>
</organism>
<dbReference type="PANTHER" id="PTHR48051:SF1">
    <property type="entry name" value="RAS SUPPRESSOR PROTEIN 1"/>
    <property type="match status" value="1"/>
</dbReference>
<gene>
    <name evidence="5" type="primary">LOC106806539</name>
</gene>
<dbReference type="SMART" id="SM00369">
    <property type="entry name" value="LRR_TYP"/>
    <property type="match status" value="4"/>
</dbReference>
<sequence length="196" mass="21780">MGNSAVKQHLQNAEKTGVCQLGKMGIEEVPPALHRLVGNLRTLDMSENKIIYLPANMGDFGQLKSLNISNNRIVSLPENIGKLKRIETLIASHNHITGLTPTVCKLNTLKIVSFGNNNLTKFPMELCGLRCLNVLELQSNKIAEVPDGVETLQCIELNLNQNQISKVSARLAECPRLKCCDCEYMERYTATKKKFA</sequence>
<evidence type="ECO:0000313" key="4">
    <source>
        <dbReference type="Proteomes" id="UP000695022"/>
    </source>
</evidence>
<proteinExistence type="predicted"/>